<dbReference type="InterPro" id="IPR004360">
    <property type="entry name" value="Glyas_Fos-R_dOase_dom"/>
</dbReference>
<dbReference type="PROSITE" id="PS51819">
    <property type="entry name" value="VOC"/>
    <property type="match status" value="1"/>
</dbReference>
<dbReference type="KEGG" id="pmq:PM3016_3231"/>
<dbReference type="EMBL" id="CP003235">
    <property type="protein sequence ID" value="AFC30086.1"/>
    <property type="molecule type" value="Genomic_DNA"/>
</dbReference>
<reference evidence="2 3" key="1">
    <citation type="journal article" date="2012" name="J. Bacteriol.">
        <title>Complete Genome Sequence of Paenibacillus mucilaginosus 3016, a Bacterium Functional as Microbial Fertilizer.</title>
        <authorList>
            <person name="Ma M."/>
            <person name="Wang Z."/>
            <person name="Li L."/>
            <person name="Jiang X."/>
            <person name="Guan D."/>
            <person name="Cao F."/>
            <person name="Chen H."/>
            <person name="Wang X."/>
            <person name="Shen D."/>
            <person name="Du B."/>
            <person name="Li J."/>
        </authorList>
    </citation>
    <scope>NUCLEOTIDE SEQUENCE [LARGE SCALE GENOMIC DNA]</scope>
    <source>
        <strain evidence="2 3">3016</strain>
    </source>
</reference>
<evidence type="ECO:0000259" key="1">
    <source>
        <dbReference type="PROSITE" id="PS51819"/>
    </source>
</evidence>
<dbReference type="RefSeq" id="WP_014370140.1">
    <property type="nucleotide sequence ID" value="NC_016935.1"/>
</dbReference>
<dbReference type="Pfam" id="PF00903">
    <property type="entry name" value="Glyoxalase"/>
    <property type="match status" value="1"/>
</dbReference>
<name>H6NFK0_9BACL</name>
<evidence type="ECO:0000313" key="2">
    <source>
        <dbReference type="EMBL" id="AFC30086.1"/>
    </source>
</evidence>
<gene>
    <name evidence="2" type="ORF">PM3016_3231</name>
</gene>
<dbReference type="HOGENOM" id="CLU_046006_14_2_9"/>
<dbReference type="Proteomes" id="UP000007523">
    <property type="component" value="Chromosome"/>
</dbReference>
<accession>H6NFK0</accession>
<sequence>MPIVNRVDTIFVHVTDLERSISWYSRLLGLDVREGRHEGPIYTLDMGQGRPGITLDNHCFDENYVFTPSNQPLFNLSASDIHEAYRHVTELGAEIVSGIVTYPDLAEFSFQDPDGNIIMVCTCFS</sequence>
<dbReference type="Gene3D" id="3.10.180.10">
    <property type="entry name" value="2,3-Dihydroxybiphenyl 1,2-Dioxygenase, domain 1"/>
    <property type="match status" value="1"/>
</dbReference>
<protein>
    <recommendedName>
        <fullName evidence="1">VOC domain-containing protein</fullName>
    </recommendedName>
</protein>
<dbReference type="InterPro" id="IPR029068">
    <property type="entry name" value="Glyas_Bleomycin-R_OHBP_Dase"/>
</dbReference>
<dbReference type="InterPro" id="IPR037523">
    <property type="entry name" value="VOC_core"/>
</dbReference>
<keyword evidence="3" id="KW-1185">Reference proteome</keyword>
<proteinExistence type="predicted"/>
<feature type="domain" description="VOC" evidence="1">
    <location>
        <begin position="6"/>
        <end position="123"/>
    </location>
</feature>
<dbReference type="CDD" id="cd06587">
    <property type="entry name" value="VOC"/>
    <property type="match status" value="1"/>
</dbReference>
<dbReference type="SUPFAM" id="SSF54593">
    <property type="entry name" value="Glyoxalase/Bleomycin resistance protein/Dihydroxybiphenyl dioxygenase"/>
    <property type="match status" value="1"/>
</dbReference>
<dbReference type="AlphaFoldDB" id="H6NFK0"/>
<evidence type="ECO:0000313" key="3">
    <source>
        <dbReference type="Proteomes" id="UP000007523"/>
    </source>
</evidence>
<organism evidence="2 3">
    <name type="scientific">Paenibacillus mucilaginosus 3016</name>
    <dbReference type="NCBI Taxonomy" id="1116391"/>
    <lineage>
        <taxon>Bacteria</taxon>
        <taxon>Bacillati</taxon>
        <taxon>Bacillota</taxon>
        <taxon>Bacilli</taxon>
        <taxon>Bacillales</taxon>
        <taxon>Paenibacillaceae</taxon>
        <taxon>Paenibacillus</taxon>
    </lineage>
</organism>
<dbReference type="STRING" id="1116391.PM3016_3231"/>